<dbReference type="InterPro" id="IPR015943">
    <property type="entry name" value="WD40/YVTN_repeat-like_dom_sf"/>
</dbReference>
<gene>
    <name evidence="4" type="ORF">C8D94_104146</name>
</gene>
<dbReference type="EMBL" id="QRAO01000004">
    <property type="protein sequence ID" value="RDK84773.1"/>
    <property type="molecule type" value="Genomic_DNA"/>
</dbReference>
<feature type="signal peptide" evidence="2">
    <location>
        <begin position="1"/>
        <end position="18"/>
    </location>
</feature>
<dbReference type="NCBIfam" id="TIGR04183">
    <property type="entry name" value="Por_Secre_tail"/>
    <property type="match status" value="1"/>
</dbReference>
<dbReference type="SUPFAM" id="SSF63829">
    <property type="entry name" value="Calcium-dependent phosphotriesterase"/>
    <property type="match status" value="1"/>
</dbReference>
<dbReference type="RefSeq" id="WP_115124192.1">
    <property type="nucleotide sequence ID" value="NZ_QRAO01000004.1"/>
</dbReference>
<evidence type="ECO:0000259" key="3">
    <source>
        <dbReference type="Pfam" id="PF18962"/>
    </source>
</evidence>
<name>A0A370Q8V7_9FLAO</name>
<dbReference type="Gene3D" id="2.130.10.10">
    <property type="entry name" value="YVTN repeat-like/Quinoprotein amine dehydrogenase"/>
    <property type="match status" value="3"/>
</dbReference>
<dbReference type="AlphaFoldDB" id="A0A370Q8V7"/>
<proteinExistence type="predicted"/>
<protein>
    <submittedName>
        <fullName evidence="4">Putative secreted protein (Por secretion system target)</fullName>
    </submittedName>
</protein>
<dbReference type="InterPro" id="IPR026444">
    <property type="entry name" value="Secre_tail"/>
</dbReference>
<sequence length="401" mass="43734">MKKLVLVLIGMYSLVVNAQSFTNYSLNDIGIEALLADLIVDDNNNYWVTSWAVDGTPGIASFDGTTWQTYGPTDGSVGFQHRGVFQSTSGDLYFGLFLDVDAEGFEIFDGTSWTNYTTVDGLAGPDVFNFAEATNGDIWIATNNGLSRFDGTNFVNYGPNEGLTGAPREVLTDASGLTWLATTDGAFTFDGTNFTRFTVTDGLVTNDLFAVHQDQDGNYWFGGFEFDNPGVTRFDGTTFTTFTEVTDAIRKIESDSNGNIYFGGESAGLFIFDGTDFLQLTEADGLSSNRIRGIAENAEGNMVFSTWQGVSVYNPTLGIITLENPDFKIFPNPAVDIVKIQTDNFQVSEFAIYDALGASIKAQKVDKTLTEISLTGLTSGIYLLKFTNSNGKHIIRKIVKE</sequence>
<evidence type="ECO:0000313" key="5">
    <source>
        <dbReference type="Proteomes" id="UP000255317"/>
    </source>
</evidence>
<comment type="caution">
    <text evidence="4">The sequence shown here is derived from an EMBL/GenBank/DDBJ whole genome shotgun (WGS) entry which is preliminary data.</text>
</comment>
<organism evidence="4 5">
    <name type="scientific">Marinirhabdus gelatinilytica</name>
    <dbReference type="NCBI Taxonomy" id="1703343"/>
    <lineage>
        <taxon>Bacteria</taxon>
        <taxon>Pseudomonadati</taxon>
        <taxon>Bacteroidota</taxon>
        <taxon>Flavobacteriia</taxon>
        <taxon>Flavobacteriales</taxon>
        <taxon>Flavobacteriaceae</taxon>
    </lineage>
</organism>
<keyword evidence="1 2" id="KW-0732">Signal</keyword>
<reference evidence="4 5" key="1">
    <citation type="submission" date="2018-07" db="EMBL/GenBank/DDBJ databases">
        <title>Genomic Encyclopedia of Type Strains, Phase IV (KMG-IV): sequencing the most valuable type-strain genomes for metagenomic binning, comparative biology and taxonomic classification.</title>
        <authorList>
            <person name="Goeker M."/>
        </authorList>
    </citation>
    <scope>NUCLEOTIDE SEQUENCE [LARGE SCALE GENOMIC DNA]</scope>
    <source>
        <strain evidence="4 5">DSM 101478</strain>
    </source>
</reference>
<feature type="domain" description="Secretion system C-terminal sorting" evidence="3">
    <location>
        <begin position="329"/>
        <end position="399"/>
    </location>
</feature>
<keyword evidence="5" id="KW-1185">Reference proteome</keyword>
<evidence type="ECO:0000256" key="2">
    <source>
        <dbReference type="SAM" id="SignalP"/>
    </source>
</evidence>
<evidence type="ECO:0000313" key="4">
    <source>
        <dbReference type="EMBL" id="RDK84773.1"/>
    </source>
</evidence>
<feature type="chain" id="PRO_5016868545" evidence="2">
    <location>
        <begin position="19"/>
        <end position="401"/>
    </location>
</feature>
<dbReference type="OrthoDB" id="799853at2"/>
<dbReference type="Pfam" id="PF18962">
    <property type="entry name" value="Por_Secre_tail"/>
    <property type="match status" value="1"/>
</dbReference>
<dbReference type="Proteomes" id="UP000255317">
    <property type="component" value="Unassembled WGS sequence"/>
</dbReference>
<accession>A0A370Q8V7</accession>
<evidence type="ECO:0000256" key="1">
    <source>
        <dbReference type="ARBA" id="ARBA00022729"/>
    </source>
</evidence>